<dbReference type="InterPro" id="IPR036291">
    <property type="entry name" value="NAD(P)-bd_dom_sf"/>
</dbReference>
<dbReference type="CDD" id="cd08278">
    <property type="entry name" value="benzyl_alcohol_DH"/>
    <property type="match status" value="1"/>
</dbReference>
<evidence type="ECO:0000313" key="9">
    <source>
        <dbReference type="Proteomes" id="UP001194746"/>
    </source>
</evidence>
<keyword evidence="2 6" id="KW-0479">Metal-binding</keyword>
<evidence type="ECO:0000259" key="7">
    <source>
        <dbReference type="SMART" id="SM00829"/>
    </source>
</evidence>
<name>A0AAD4CAU9_ASPNN</name>
<dbReference type="GO" id="GO:0008270">
    <property type="term" value="F:zinc ion binding"/>
    <property type="evidence" value="ECO:0007669"/>
    <property type="project" value="InterPro"/>
</dbReference>
<organism evidence="8 9">
    <name type="scientific">Aspergillus nanangensis</name>
    <dbReference type="NCBI Taxonomy" id="2582783"/>
    <lineage>
        <taxon>Eukaryota</taxon>
        <taxon>Fungi</taxon>
        <taxon>Dikarya</taxon>
        <taxon>Ascomycota</taxon>
        <taxon>Pezizomycotina</taxon>
        <taxon>Eurotiomycetes</taxon>
        <taxon>Eurotiomycetidae</taxon>
        <taxon>Eurotiales</taxon>
        <taxon>Aspergillaceae</taxon>
        <taxon>Aspergillus</taxon>
        <taxon>Aspergillus subgen. Circumdati</taxon>
    </lineage>
</organism>
<comment type="similarity">
    <text evidence="6">Belongs to the zinc-containing alcohol dehydrogenase family.</text>
</comment>
<dbReference type="SUPFAM" id="SSF50129">
    <property type="entry name" value="GroES-like"/>
    <property type="match status" value="1"/>
</dbReference>
<dbReference type="SMART" id="SM00829">
    <property type="entry name" value="PKS_ER"/>
    <property type="match status" value="1"/>
</dbReference>
<reference evidence="8" key="1">
    <citation type="journal article" date="2019" name="Beilstein J. Org. Chem.">
        <title>Nanangenines: drimane sesquiterpenoids as the dominant metabolite cohort of a novel Australian fungus, Aspergillus nanangensis.</title>
        <authorList>
            <person name="Lacey H.J."/>
            <person name="Gilchrist C.L.M."/>
            <person name="Crombie A."/>
            <person name="Kalaitzis J.A."/>
            <person name="Vuong D."/>
            <person name="Rutledge P.J."/>
            <person name="Turner P."/>
            <person name="Pitt J.I."/>
            <person name="Lacey E."/>
            <person name="Chooi Y.H."/>
            <person name="Piggott A.M."/>
        </authorList>
    </citation>
    <scope>NUCLEOTIDE SEQUENCE</scope>
    <source>
        <strain evidence="8">MST-FP2251</strain>
    </source>
</reference>
<dbReference type="SUPFAM" id="SSF51735">
    <property type="entry name" value="NAD(P)-binding Rossmann-fold domains"/>
    <property type="match status" value="1"/>
</dbReference>
<dbReference type="InterPro" id="IPR013154">
    <property type="entry name" value="ADH-like_N"/>
</dbReference>
<gene>
    <name evidence="8" type="ORF">FE257_004295</name>
</gene>
<feature type="domain" description="Enoyl reductase (ER)" evidence="7">
    <location>
        <begin position="12"/>
        <end position="367"/>
    </location>
</feature>
<dbReference type="PROSITE" id="PS00059">
    <property type="entry name" value="ADH_ZINC"/>
    <property type="match status" value="1"/>
</dbReference>
<dbReference type="Gene3D" id="3.40.50.720">
    <property type="entry name" value="NAD(P)-binding Rossmann-like Domain"/>
    <property type="match status" value="1"/>
</dbReference>
<dbReference type="InterPro" id="IPR013149">
    <property type="entry name" value="ADH-like_C"/>
</dbReference>
<protein>
    <recommendedName>
        <fullName evidence="7">Enoyl reductase (ER) domain-containing protein</fullName>
    </recommendedName>
</protein>
<evidence type="ECO:0000313" key="8">
    <source>
        <dbReference type="EMBL" id="KAF9883041.1"/>
    </source>
</evidence>
<keyword evidence="5" id="KW-0520">NAD</keyword>
<sequence length="371" mass="39619">MSIETEALVAPRLREPLEFQTILQEQPRDYEAIVEIHAVGICHAEVSCMEGKIPVHFPCILGHEGAGVIVKAGNLVESVKVGDHVVLSYSFCGSCKMCIGGSPAYCIHNTSLYFGGTRLDGSHSASSPDGKPIFSSFFGQSSFARAALVHESCLVKVEKDIPLELLAPLGCGIQTGAGAIINTLDVQKGDSVVIFGVGAVGMASIMGARIQQAAIIIAVDIVHGRLELARDLGATDIIQGPTNALVATVREICDGGGAAYAIDTTGRIEIIEQMLDCLQVKGTALSIGSPARESRVPVNVFSHIVHGRRYIGCNQGDSVAKKMIPYLVQQYKNGTLPIDKIVEKYDINDFQRAMDDMKSGKTIKPVLMWPG</sequence>
<dbReference type="InterPro" id="IPR020843">
    <property type="entry name" value="ER"/>
</dbReference>
<dbReference type="InterPro" id="IPR002328">
    <property type="entry name" value="ADH_Zn_CS"/>
</dbReference>
<evidence type="ECO:0000256" key="6">
    <source>
        <dbReference type="RuleBase" id="RU361277"/>
    </source>
</evidence>
<evidence type="ECO:0000256" key="3">
    <source>
        <dbReference type="ARBA" id="ARBA00022833"/>
    </source>
</evidence>
<evidence type="ECO:0000256" key="2">
    <source>
        <dbReference type="ARBA" id="ARBA00022723"/>
    </source>
</evidence>
<comment type="cofactor">
    <cofactor evidence="1 6">
        <name>Zn(2+)</name>
        <dbReference type="ChEBI" id="CHEBI:29105"/>
    </cofactor>
</comment>
<keyword evidence="4" id="KW-0560">Oxidoreductase</keyword>
<dbReference type="Pfam" id="PF08240">
    <property type="entry name" value="ADH_N"/>
    <property type="match status" value="1"/>
</dbReference>
<dbReference type="FunFam" id="3.40.50.720:FF:000003">
    <property type="entry name" value="S-(hydroxymethyl)glutathione dehydrogenase"/>
    <property type="match status" value="1"/>
</dbReference>
<proteinExistence type="inferred from homology"/>
<dbReference type="Pfam" id="PF00107">
    <property type="entry name" value="ADH_zinc_N"/>
    <property type="match status" value="1"/>
</dbReference>
<dbReference type="GO" id="GO:0051903">
    <property type="term" value="F:S-(hydroxymethyl)glutathione dehydrogenase [NAD(P)+] activity"/>
    <property type="evidence" value="ECO:0007669"/>
    <property type="project" value="TreeGrafter"/>
</dbReference>
<reference evidence="8" key="2">
    <citation type="submission" date="2020-02" db="EMBL/GenBank/DDBJ databases">
        <authorList>
            <person name="Gilchrist C.L.M."/>
            <person name="Chooi Y.-H."/>
        </authorList>
    </citation>
    <scope>NUCLEOTIDE SEQUENCE</scope>
    <source>
        <strain evidence="8">MST-FP2251</strain>
    </source>
</reference>
<evidence type="ECO:0000256" key="5">
    <source>
        <dbReference type="ARBA" id="ARBA00023027"/>
    </source>
</evidence>
<dbReference type="PANTHER" id="PTHR43880">
    <property type="entry name" value="ALCOHOL DEHYDROGENASE"/>
    <property type="match status" value="1"/>
</dbReference>
<dbReference type="Gene3D" id="3.90.180.10">
    <property type="entry name" value="Medium-chain alcohol dehydrogenases, catalytic domain"/>
    <property type="match status" value="1"/>
</dbReference>
<dbReference type="GO" id="GO:0046294">
    <property type="term" value="P:formaldehyde catabolic process"/>
    <property type="evidence" value="ECO:0007669"/>
    <property type="project" value="TreeGrafter"/>
</dbReference>
<dbReference type="Proteomes" id="UP001194746">
    <property type="component" value="Unassembled WGS sequence"/>
</dbReference>
<keyword evidence="3 6" id="KW-0862">Zinc</keyword>
<dbReference type="EMBL" id="VCAU01000190">
    <property type="protein sequence ID" value="KAF9883041.1"/>
    <property type="molecule type" value="Genomic_DNA"/>
</dbReference>
<evidence type="ECO:0000256" key="1">
    <source>
        <dbReference type="ARBA" id="ARBA00001947"/>
    </source>
</evidence>
<dbReference type="InterPro" id="IPR011032">
    <property type="entry name" value="GroES-like_sf"/>
</dbReference>
<comment type="caution">
    <text evidence="8">The sequence shown here is derived from an EMBL/GenBank/DDBJ whole genome shotgun (WGS) entry which is preliminary data.</text>
</comment>
<keyword evidence="9" id="KW-1185">Reference proteome</keyword>
<dbReference type="AlphaFoldDB" id="A0AAD4CAU9"/>
<dbReference type="PANTHER" id="PTHR43880:SF12">
    <property type="entry name" value="ALCOHOL DEHYDROGENASE CLASS-3"/>
    <property type="match status" value="1"/>
</dbReference>
<dbReference type="GO" id="GO:0005829">
    <property type="term" value="C:cytosol"/>
    <property type="evidence" value="ECO:0007669"/>
    <property type="project" value="TreeGrafter"/>
</dbReference>
<evidence type="ECO:0000256" key="4">
    <source>
        <dbReference type="ARBA" id="ARBA00023002"/>
    </source>
</evidence>
<accession>A0AAD4CAU9</accession>